<feature type="transmembrane region" description="Helical" evidence="1">
    <location>
        <begin position="106"/>
        <end position="129"/>
    </location>
</feature>
<name>A0A517QEX0_9PLAN</name>
<dbReference type="AlphaFoldDB" id="A0A517QEX0"/>
<dbReference type="RefSeq" id="WP_145452064.1">
    <property type="nucleotide sequence ID" value="NZ_CP037421.1"/>
</dbReference>
<keyword evidence="1" id="KW-1133">Transmembrane helix</keyword>
<feature type="transmembrane region" description="Helical" evidence="1">
    <location>
        <begin position="6"/>
        <end position="26"/>
    </location>
</feature>
<dbReference type="Proteomes" id="UP000315647">
    <property type="component" value="Chromosome"/>
</dbReference>
<evidence type="ECO:0000256" key="1">
    <source>
        <dbReference type="SAM" id="Phobius"/>
    </source>
</evidence>
<protein>
    <recommendedName>
        <fullName evidence="4">EamA-like transporter family protein</fullName>
    </recommendedName>
</protein>
<evidence type="ECO:0008006" key="4">
    <source>
        <dbReference type="Google" id="ProtNLM"/>
    </source>
</evidence>
<reference evidence="2 3" key="1">
    <citation type="submission" date="2019-03" db="EMBL/GenBank/DDBJ databases">
        <title>Deep-cultivation of Planctomycetes and their phenomic and genomic characterization uncovers novel biology.</title>
        <authorList>
            <person name="Wiegand S."/>
            <person name="Jogler M."/>
            <person name="Boedeker C."/>
            <person name="Pinto D."/>
            <person name="Vollmers J."/>
            <person name="Rivas-Marin E."/>
            <person name="Kohn T."/>
            <person name="Peeters S.H."/>
            <person name="Heuer A."/>
            <person name="Rast P."/>
            <person name="Oberbeckmann S."/>
            <person name="Bunk B."/>
            <person name="Jeske O."/>
            <person name="Meyerdierks A."/>
            <person name="Storesund J.E."/>
            <person name="Kallscheuer N."/>
            <person name="Luecker S."/>
            <person name="Lage O.M."/>
            <person name="Pohl T."/>
            <person name="Merkel B.J."/>
            <person name="Hornburger P."/>
            <person name="Mueller R.-W."/>
            <person name="Bruemmer F."/>
            <person name="Labrenz M."/>
            <person name="Spormann A.M."/>
            <person name="Op den Camp H."/>
            <person name="Overmann J."/>
            <person name="Amann R."/>
            <person name="Jetten M.S.M."/>
            <person name="Mascher T."/>
            <person name="Medema M.H."/>
            <person name="Devos D.P."/>
            <person name="Kaster A.-K."/>
            <person name="Ovreas L."/>
            <person name="Rohde M."/>
            <person name="Galperin M.Y."/>
            <person name="Jogler C."/>
        </authorList>
    </citation>
    <scope>NUCLEOTIDE SEQUENCE [LARGE SCALE GENOMIC DNA]</scope>
    <source>
        <strain evidence="2 3">Enr10</strain>
    </source>
</reference>
<evidence type="ECO:0000313" key="2">
    <source>
        <dbReference type="EMBL" id="QDT30154.1"/>
    </source>
</evidence>
<feature type="transmembrane region" description="Helical" evidence="1">
    <location>
        <begin position="141"/>
        <end position="158"/>
    </location>
</feature>
<sequence>MSKWTIVLIFVACAALSWGTYVPLVHIAAQKLHSNLRAFLFVGLAYFLVAVLIPCFFIFVLGNDPTAKAGTNFDTGPMLWGILAGTAGAMGALCVIFAVTTGGKGAALYVAPLVFAGAPIVNTIATITVFHPTKTLPDPRFFLGLVLAAAGAAMVMIYKPVDKPHAAPAAAEQQAVEPAVNDAGAS</sequence>
<feature type="transmembrane region" description="Helical" evidence="1">
    <location>
        <begin position="38"/>
        <end position="59"/>
    </location>
</feature>
<organism evidence="2 3">
    <name type="scientific">Gimesia panareensis</name>
    <dbReference type="NCBI Taxonomy" id="2527978"/>
    <lineage>
        <taxon>Bacteria</taxon>
        <taxon>Pseudomonadati</taxon>
        <taxon>Planctomycetota</taxon>
        <taxon>Planctomycetia</taxon>
        <taxon>Planctomycetales</taxon>
        <taxon>Planctomycetaceae</taxon>
        <taxon>Gimesia</taxon>
    </lineage>
</organism>
<dbReference type="EMBL" id="CP037421">
    <property type="protein sequence ID" value="QDT30154.1"/>
    <property type="molecule type" value="Genomic_DNA"/>
</dbReference>
<keyword evidence="3" id="KW-1185">Reference proteome</keyword>
<keyword evidence="1" id="KW-0812">Transmembrane</keyword>
<keyword evidence="1" id="KW-0472">Membrane</keyword>
<feature type="transmembrane region" description="Helical" evidence="1">
    <location>
        <begin position="79"/>
        <end position="99"/>
    </location>
</feature>
<accession>A0A517QEX0</accession>
<proteinExistence type="predicted"/>
<evidence type="ECO:0000313" key="3">
    <source>
        <dbReference type="Proteomes" id="UP000315647"/>
    </source>
</evidence>
<gene>
    <name evidence="2" type="ORF">Enr10x_55140</name>
</gene>